<organism evidence="1 2">
    <name type="scientific">Punica granatum</name>
    <name type="common">Pomegranate</name>
    <dbReference type="NCBI Taxonomy" id="22663"/>
    <lineage>
        <taxon>Eukaryota</taxon>
        <taxon>Viridiplantae</taxon>
        <taxon>Streptophyta</taxon>
        <taxon>Embryophyta</taxon>
        <taxon>Tracheophyta</taxon>
        <taxon>Spermatophyta</taxon>
        <taxon>Magnoliopsida</taxon>
        <taxon>eudicotyledons</taxon>
        <taxon>Gunneridae</taxon>
        <taxon>Pentapetalae</taxon>
        <taxon>rosids</taxon>
        <taxon>malvids</taxon>
        <taxon>Myrtales</taxon>
        <taxon>Lythraceae</taxon>
        <taxon>Punica</taxon>
    </lineage>
</organism>
<dbReference type="Proteomes" id="UP000197138">
    <property type="component" value="Unassembled WGS sequence"/>
</dbReference>
<name>A0A218WIG0_PUNGR</name>
<evidence type="ECO:0000313" key="1">
    <source>
        <dbReference type="EMBL" id="OWM71802.1"/>
    </source>
</evidence>
<comment type="caution">
    <text evidence="1">The sequence shown here is derived from an EMBL/GenBank/DDBJ whole genome shotgun (WGS) entry which is preliminary data.</text>
</comment>
<dbReference type="AlphaFoldDB" id="A0A218WIG0"/>
<proteinExistence type="predicted"/>
<reference evidence="2" key="1">
    <citation type="journal article" date="2017" name="Plant J.">
        <title>The pomegranate (Punica granatum L.) genome and the genomics of punicalagin biosynthesis.</title>
        <authorList>
            <person name="Qin G."/>
            <person name="Xu C."/>
            <person name="Ming R."/>
            <person name="Tang H."/>
            <person name="Guyot R."/>
            <person name="Kramer E.M."/>
            <person name="Hu Y."/>
            <person name="Yi X."/>
            <person name="Qi Y."/>
            <person name="Xu X."/>
            <person name="Gao Z."/>
            <person name="Pan H."/>
            <person name="Jian J."/>
            <person name="Tian Y."/>
            <person name="Yue Z."/>
            <person name="Xu Y."/>
        </authorList>
    </citation>
    <scope>NUCLEOTIDE SEQUENCE [LARGE SCALE GENOMIC DNA]</scope>
    <source>
        <strain evidence="2">cv. Dabenzi</strain>
    </source>
</reference>
<sequence length="132" mass="15076">MHPRCAELIRFNSQVVHPELHMDESRNCVWCGNIRPEEASPVDFHCWSYQLTGGQNRIHVHCYSEMITEALNSIADSPDYNHYEDGHDNTIRIVLRRRSTDGTGWEGILEEAFDIALEVAGLGLTQLLIDLI</sequence>
<dbReference type="EMBL" id="MTKT01004319">
    <property type="protein sequence ID" value="OWM71802.1"/>
    <property type="molecule type" value="Genomic_DNA"/>
</dbReference>
<evidence type="ECO:0000313" key="2">
    <source>
        <dbReference type="Proteomes" id="UP000197138"/>
    </source>
</evidence>
<accession>A0A218WIG0</accession>
<gene>
    <name evidence="1" type="ORF">CDL15_Pgr002277</name>
</gene>
<protein>
    <submittedName>
        <fullName evidence="1">Uncharacterized protein</fullName>
    </submittedName>
</protein>